<proteinExistence type="predicted"/>
<dbReference type="PROSITE" id="PS51898">
    <property type="entry name" value="TYR_RECOMBINASE"/>
    <property type="match status" value="1"/>
</dbReference>
<evidence type="ECO:0000313" key="4">
    <source>
        <dbReference type="EMBL" id="MSS41871.1"/>
    </source>
</evidence>
<accession>A0A844FD76</accession>
<gene>
    <name evidence="4" type="ORF">FYJ37_16485</name>
</gene>
<dbReference type="Gene3D" id="1.10.443.10">
    <property type="entry name" value="Intergrase catalytic core"/>
    <property type="match status" value="1"/>
</dbReference>
<comment type="caution">
    <text evidence="4">The sequence shown here is derived from an EMBL/GenBank/DDBJ whole genome shotgun (WGS) entry which is preliminary data.</text>
</comment>
<feature type="compositionally biased region" description="Basic and acidic residues" evidence="2">
    <location>
        <begin position="1"/>
        <end position="15"/>
    </location>
</feature>
<evidence type="ECO:0000313" key="5">
    <source>
        <dbReference type="Proteomes" id="UP000462363"/>
    </source>
</evidence>
<dbReference type="InterPro" id="IPR013762">
    <property type="entry name" value="Integrase-like_cat_sf"/>
</dbReference>
<dbReference type="InterPro" id="IPR002104">
    <property type="entry name" value="Integrase_catalytic"/>
</dbReference>
<dbReference type="AlphaFoldDB" id="A0A844FD76"/>
<evidence type="ECO:0000259" key="3">
    <source>
        <dbReference type="PROSITE" id="PS51898"/>
    </source>
</evidence>
<dbReference type="SUPFAM" id="SSF56349">
    <property type="entry name" value="DNA breaking-rejoining enzymes"/>
    <property type="match status" value="1"/>
</dbReference>
<evidence type="ECO:0000256" key="2">
    <source>
        <dbReference type="SAM" id="MobiDB-lite"/>
    </source>
</evidence>
<dbReference type="Pfam" id="PF00589">
    <property type="entry name" value="Phage_integrase"/>
    <property type="match status" value="1"/>
</dbReference>
<feature type="region of interest" description="Disordered" evidence="2">
    <location>
        <begin position="1"/>
        <end position="20"/>
    </location>
</feature>
<dbReference type="EMBL" id="VUMB01000056">
    <property type="protein sequence ID" value="MSS41871.1"/>
    <property type="molecule type" value="Genomic_DNA"/>
</dbReference>
<name>A0A844FD76_CLOSV</name>
<sequence>MTGRYDTKRTAKNEGRPLTTDSFNRRLKKYCTEIGIPYLSSHKIRFTGASMLYDAGVKPIDIQPLLGHSTLTMTQHYIGQRVAERDTSQMAKILA</sequence>
<feature type="domain" description="Tyr recombinase" evidence="3">
    <location>
        <begin position="1"/>
        <end position="95"/>
    </location>
</feature>
<keyword evidence="1" id="KW-0233">DNA recombination</keyword>
<dbReference type="GO" id="GO:0006310">
    <property type="term" value="P:DNA recombination"/>
    <property type="evidence" value="ECO:0007669"/>
    <property type="project" value="UniProtKB-KW"/>
</dbReference>
<dbReference type="Proteomes" id="UP000462363">
    <property type="component" value="Unassembled WGS sequence"/>
</dbReference>
<dbReference type="GO" id="GO:0015074">
    <property type="term" value="P:DNA integration"/>
    <property type="evidence" value="ECO:0007669"/>
    <property type="project" value="InterPro"/>
</dbReference>
<evidence type="ECO:0000256" key="1">
    <source>
        <dbReference type="ARBA" id="ARBA00023172"/>
    </source>
</evidence>
<reference evidence="4 5" key="1">
    <citation type="submission" date="2019-08" db="EMBL/GenBank/DDBJ databases">
        <title>In-depth cultivation of the pig gut microbiome towards novel bacterial diversity and tailored functional studies.</title>
        <authorList>
            <person name="Wylensek D."/>
            <person name="Hitch T.C.A."/>
            <person name="Clavel T."/>
        </authorList>
    </citation>
    <scope>NUCLEOTIDE SEQUENCE [LARGE SCALE GENOMIC DNA]</scope>
    <source>
        <strain evidence="4 5">BL-389-WT-3D</strain>
    </source>
</reference>
<dbReference type="GO" id="GO:0003677">
    <property type="term" value="F:DNA binding"/>
    <property type="evidence" value="ECO:0007669"/>
    <property type="project" value="InterPro"/>
</dbReference>
<protein>
    <submittedName>
        <fullName evidence="4">Tyrosine-type recombinase/integrase</fullName>
    </submittedName>
</protein>
<organism evidence="4 5">
    <name type="scientific">Clostridium scindens (strain JCM 10418 / VPI 12708)</name>
    <dbReference type="NCBI Taxonomy" id="29347"/>
    <lineage>
        <taxon>Bacteria</taxon>
        <taxon>Bacillati</taxon>
        <taxon>Bacillota</taxon>
        <taxon>Clostridia</taxon>
        <taxon>Lachnospirales</taxon>
        <taxon>Lachnospiraceae</taxon>
    </lineage>
</organism>
<dbReference type="InterPro" id="IPR011010">
    <property type="entry name" value="DNA_brk_join_enz"/>
</dbReference>